<dbReference type="AlphaFoldDB" id="A0A0M0KA18"/>
<name>A0A0M0KA18_9EUKA</name>
<feature type="region of interest" description="Disordered" evidence="1">
    <location>
        <begin position="194"/>
        <end position="253"/>
    </location>
</feature>
<feature type="compositionally biased region" description="Low complexity" evidence="1">
    <location>
        <begin position="440"/>
        <end position="456"/>
    </location>
</feature>
<organism evidence="2 3">
    <name type="scientific">Chrysochromulina tobinii</name>
    <dbReference type="NCBI Taxonomy" id="1460289"/>
    <lineage>
        <taxon>Eukaryota</taxon>
        <taxon>Haptista</taxon>
        <taxon>Haptophyta</taxon>
        <taxon>Prymnesiophyceae</taxon>
        <taxon>Prymnesiales</taxon>
        <taxon>Chrysochromulinaceae</taxon>
        <taxon>Chrysochromulina</taxon>
    </lineage>
</organism>
<dbReference type="EMBL" id="JWZX01000799">
    <property type="protein sequence ID" value="KOO35634.1"/>
    <property type="molecule type" value="Genomic_DNA"/>
</dbReference>
<feature type="compositionally biased region" description="Low complexity" evidence="1">
    <location>
        <begin position="491"/>
        <end position="513"/>
    </location>
</feature>
<proteinExistence type="predicted"/>
<feature type="region of interest" description="Disordered" evidence="1">
    <location>
        <begin position="695"/>
        <end position="740"/>
    </location>
</feature>
<reference evidence="3" key="1">
    <citation type="journal article" date="2015" name="PLoS Genet.">
        <title>Genome Sequence and Transcriptome Analyses of Chrysochromulina tobin: Metabolic Tools for Enhanced Algal Fitness in the Prominent Order Prymnesiales (Haptophyceae).</title>
        <authorList>
            <person name="Hovde B.T."/>
            <person name="Deodato C.R."/>
            <person name="Hunsperger H.M."/>
            <person name="Ryken S.A."/>
            <person name="Yost W."/>
            <person name="Jha R.K."/>
            <person name="Patterson J."/>
            <person name="Monnat R.J. Jr."/>
            <person name="Barlow S.B."/>
            <person name="Starkenburg S.R."/>
            <person name="Cattolico R.A."/>
        </authorList>
    </citation>
    <scope>NUCLEOTIDE SEQUENCE</scope>
    <source>
        <strain evidence="3">CCMP291</strain>
    </source>
</reference>
<comment type="caution">
    <text evidence="2">The sequence shown here is derived from an EMBL/GenBank/DDBJ whole genome shotgun (WGS) entry which is preliminary data.</text>
</comment>
<accession>A0A0M0KA18</accession>
<keyword evidence="3" id="KW-1185">Reference proteome</keyword>
<sequence>MQQQAERLRAQLSENERLSAALQLSASERLSAALQEKTHASARYRLQYAAAAKRLEQRDVDNRRLQTELEAAYTQLEQQRGASSEAHAILEELAGVVTAVLDDLPNLDHEIRSPNTAPNLEHEVGPIGSPDTAPAYGSAPSDLGEGEGALTTARTPRQLAPTTALPSLRAALSAALLSAVRLLREHALTTALTSTPTTALERPHPNSPVGSARQAALSPPKTALSPPKTALSSLGCSSAGEAPKTAPSLHSRRGFASRAASLAHDGACEPGAPGAQDGASACSATAMLADATGGARDGASAVAGGYRVPYPSVAAAPLSGEETTRPLSRASALVRRAHSSTQTSTLGVGTARSRLETFAAQTQTEESFLDGMAVTRPPRMAAGVYGAPHPSAVLSDAATAEVILEALDAARYGAPARHEFVCNGSSAVTQKQTPVPSTQPSTRPSTAASRPSRPSTAGGGRVYPSSLSAGVAASTMYAALPRSTSSPTCRPASATPTSMASATPTSMASAQSSTTSTAGPLAIAVAITAAGGAGARHGAGARPSSALEGSLRSKGKLPERRPERGSLSSPSAVASTGAVSSTGAVASTGSLGSLSASQFQKARFHGPLPMVRLVQGFSQSGTPHRLHSIESEADLERQLQQLGLPPSTRWVPNPAPNPTPKTALGPSPCSSALTSCHASRPGSAHAPCWAPGCHASRPGSALPASGSAGSAVGSAVGSSSRAGSASHVRTELPGSIEGEE</sequence>
<evidence type="ECO:0000313" key="2">
    <source>
        <dbReference type="EMBL" id="KOO35634.1"/>
    </source>
</evidence>
<protein>
    <submittedName>
        <fullName evidence="2">Uncharacterized protein</fullName>
    </submittedName>
</protein>
<feature type="compositionally biased region" description="Polar residues" evidence="1">
    <location>
        <begin position="425"/>
        <end position="439"/>
    </location>
</feature>
<evidence type="ECO:0000313" key="3">
    <source>
        <dbReference type="Proteomes" id="UP000037460"/>
    </source>
</evidence>
<evidence type="ECO:0000256" key="1">
    <source>
        <dbReference type="SAM" id="MobiDB-lite"/>
    </source>
</evidence>
<dbReference type="Proteomes" id="UP000037460">
    <property type="component" value="Unassembled WGS sequence"/>
</dbReference>
<feature type="compositionally biased region" description="Low complexity" evidence="1">
    <location>
        <begin position="695"/>
        <end position="726"/>
    </location>
</feature>
<feature type="region of interest" description="Disordered" evidence="1">
    <location>
        <begin position="110"/>
        <end position="158"/>
    </location>
</feature>
<feature type="region of interest" description="Disordered" evidence="1">
    <location>
        <begin position="534"/>
        <end position="578"/>
    </location>
</feature>
<feature type="region of interest" description="Disordered" evidence="1">
    <location>
        <begin position="644"/>
        <end position="676"/>
    </location>
</feature>
<gene>
    <name evidence="2" type="ORF">Ctob_012039</name>
</gene>
<feature type="compositionally biased region" description="Low complexity" evidence="1">
    <location>
        <begin position="568"/>
        <end position="578"/>
    </location>
</feature>
<feature type="region of interest" description="Disordered" evidence="1">
    <location>
        <begin position="480"/>
        <end position="513"/>
    </location>
</feature>
<feature type="region of interest" description="Disordered" evidence="1">
    <location>
        <begin position="425"/>
        <end position="464"/>
    </location>
</feature>